<dbReference type="Proteomes" id="UP001321760">
    <property type="component" value="Unassembled WGS sequence"/>
</dbReference>
<reference evidence="5" key="1">
    <citation type="journal article" date="2023" name="Mol. Phylogenet. Evol.">
        <title>Genome-scale phylogeny and comparative genomics of the fungal order Sordariales.</title>
        <authorList>
            <person name="Hensen N."/>
            <person name="Bonometti L."/>
            <person name="Westerberg I."/>
            <person name="Brannstrom I.O."/>
            <person name="Guillou S."/>
            <person name="Cros-Aarteil S."/>
            <person name="Calhoun S."/>
            <person name="Haridas S."/>
            <person name="Kuo A."/>
            <person name="Mondo S."/>
            <person name="Pangilinan J."/>
            <person name="Riley R."/>
            <person name="LaButti K."/>
            <person name="Andreopoulos B."/>
            <person name="Lipzen A."/>
            <person name="Chen C."/>
            <person name="Yan M."/>
            <person name="Daum C."/>
            <person name="Ng V."/>
            <person name="Clum A."/>
            <person name="Steindorff A."/>
            <person name="Ohm R.A."/>
            <person name="Martin F."/>
            <person name="Silar P."/>
            <person name="Natvig D.O."/>
            <person name="Lalanne C."/>
            <person name="Gautier V."/>
            <person name="Ament-Velasquez S.L."/>
            <person name="Kruys A."/>
            <person name="Hutchinson M.I."/>
            <person name="Powell A.J."/>
            <person name="Barry K."/>
            <person name="Miller A.N."/>
            <person name="Grigoriev I.V."/>
            <person name="Debuchy R."/>
            <person name="Gladieux P."/>
            <person name="Hiltunen Thoren M."/>
            <person name="Johannesson H."/>
        </authorList>
    </citation>
    <scope>NUCLEOTIDE SEQUENCE</scope>
    <source>
        <strain evidence="5">PSN243</strain>
    </source>
</reference>
<feature type="non-terminal residue" evidence="5">
    <location>
        <position position="1"/>
    </location>
</feature>
<dbReference type="InterPro" id="IPR050542">
    <property type="entry name" value="Glycosyl_Hydrlase18_Chitinase"/>
</dbReference>
<feature type="domain" description="GH18" evidence="4">
    <location>
        <begin position="10"/>
        <end position="291"/>
    </location>
</feature>
<dbReference type="PROSITE" id="PS51910">
    <property type="entry name" value="GH18_2"/>
    <property type="match status" value="1"/>
</dbReference>
<evidence type="ECO:0000259" key="4">
    <source>
        <dbReference type="PROSITE" id="PS51910"/>
    </source>
</evidence>
<proteinExistence type="predicted"/>
<reference evidence="5" key="2">
    <citation type="submission" date="2023-05" db="EMBL/GenBank/DDBJ databases">
        <authorList>
            <consortium name="Lawrence Berkeley National Laboratory"/>
            <person name="Steindorff A."/>
            <person name="Hensen N."/>
            <person name="Bonometti L."/>
            <person name="Westerberg I."/>
            <person name="Brannstrom I.O."/>
            <person name="Guillou S."/>
            <person name="Cros-Aarteil S."/>
            <person name="Calhoun S."/>
            <person name="Haridas S."/>
            <person name="Kuo A."/>
            <person name="Mondo S."/>
            <person name="Pangilinan J."/>
            <person name="Riley R."/>
            <person name="Labutti K."/>
            <person name="Andreopoulos B."/>
            <person name="Lipzen A."/>
            <person name="Chen C."/>
            <person name="Yanf M."/>
            <person name="Daum C."/>
            <person name="Ng V."/>
            <person name="Clum A."/>
            <person name="Ohm R."/>
            <person name="Martin F."/>
            <person name="Silar P."/>
            <person name="Natvig D."/>
            <person name="Lalanne C."/>
            <person name="Gautier V."/>
            <person name="Ament-Velasquez S.L."/>
            <person name="Kruys A."/>
            <person name="Hutchinson M.I."/>
            <person name="Powell A.J."/>
            <person name="Barry K."/>
            <person name="Miller A.N."/>
            <person name="Grigoriev I.V."/>
            <person name="Debuchy R."/>
            <person name="Gladieux P."/>
            <person name="Thoren M.H."/>
            <person name="Johannesson H."/>
        </authorList>
    </citation>
    <scope>NUCLEOTIDE SEQUENCE</scope>
    <source>
        <strain evidence="5">PSN243</strain>
    </source>
</reference>
<keyword evidence="3" id="KW-0326">Glycosidase</keyword>
<keyword evidence="6" id="KW-1185">Reference proteome</keyword>
<evidence type="ECO:0000256" key="2">
    <source>
        <dbReference type="ARBA" id="ARBA00022801"/>
    </source>
</evidence>
<dbReference type="GO" id="GO:0005576">
    <property type="term" value="C:extracellular region"/>
    <property type="evidence" value="ECO:0007669"/>
    <property type="project" value="TreeGrafter"/>
</dbReference>
<keyword evidence="2 5" id="KW-0378">Hydrolase</keyword>
<dbReference type="GO" id="GO:0005975">
    <property type="term" value="P:carbohydrate metabolic process"/>
    <property type="evidence" value="ECO:0007669"/>
    <property type="project" value="InterPro"/>
</dbReference>
<dbReference type="EMBL" id="MU865972">
    <property type="protein sequence ID" value="KAK4444831.1"/>
    <property type="molecule type" value="Genomic_DNA"/>
</dbReference>
<evidence type="ECO:0000313" key="6">
    <source>
        <dbReference type="Proteomes" id="UP001321760"/>
    </source>
</evidence>
<evidence type="ECO:0000256" key="1">
    <source>
        <dbReference type="ARBA" id="ARBA00022669"/>
    </source>
</evidence>
<gene>
    <name evidence="5" type="ORF">QBC34DRAFT_308177</name>
</gene>
<sequence length="291" mass="31475">SYLFNPRSKTNIAAYFGQSAATGRTSLLAQCSDLNQDIIILGFLTAISYNSSPFPRLELSASCPNAPTPLMTQFAPGLAHYPLLEEEIRLCQLRYGKKVMMSLGGRDKVLELRSESEARGFADLVWGLFGPVGSVDGGLRPFGAAVIDGIDLDKSDGRPAYWDVFGAQLRARFAQDKSKDYFLSAAPQCAFPDTSIPLGYLLQCNFVWPQFFNSPRCEISSDGFLDTLALWSRALSSGVSPLRDASAHSTRFLVGLPSREAAAGSDPLGPSDQVSVALLGESGRVYVLGWV</sequence>
<dbReference type="GO" id="GO:0004568">
    <property type="term" value="F:chitinase activity"/>
    <property type="evidence" value="ECO:0007669"/>
    <property type="project" value="TreeGrafter"/>
</dbReference>
<protein>
    <submittedName>
        <fullName evidence="5">Glycoside hydrolase superfamily</fullName>
    </submittedName>
</protein>
<name>A0AAV9GCD0_9PEZI</name>
<accession>A0AAV9GCD0</accession>
<evidence type="ECO:0000313" key="5">
    <source>
        <dbReference type="EMBL" id="KAK4444831.1"/>
    </source>
</evidence>
<dbReference type="InterPro" id="IPR017853">
    <property type="entry name" value="GH"/>
</dbReference>
<dbReference type="GO" id="GO:0008061">
    <property type="term" value="F:chitin binding"/>
    <property type="evidence" value="ECO:0007669"/>
    <property type="project" value="UniProtKB-KW"/>
</dbReference>
<dbReference type="SUPFAM" id="SSF51445">
    <property type="entry name" value="(Trans)glycosidases"/>
    <property type="match status" value="1"/>
</dbReference>
<dbReference type="PANTHER" id="PTHR45708:SF49">
    <property type="entry name" value="ENDOCHITINASE"/>
    <property type="match status" value="1"/>
</dbReference>
<dbReference type="AlphaFoldDB" id="A0AAV9GCD0"/>
<comment type="caution">
    <text evidence="5">The sequence shown here is derived from an EMBL/GenBank/DDBJ whole genome shotgun (WGS) entry which is preliminary data.</text>
</comment>
<organism evidence="5 6">
    <name type="scientific">Podospora aff. communis PSN243</name>
    <dbReference type="NCBI Taxonomy" id="3040156"/>
    <lineage>
        <taxon>Eukaryota</taxon>
        <taxon>Fungi</taxon>
        <taxon>Dikarya</taxon>
        <taxon>Ascomycota</taxon>
        <taxon>Pezizomycotina</taxon>
        <taxon>Sordariomycetes</taxon>
        <taxon>Sordariomycetidae</taxon>
        <taxon>Sordariales</taxon>
        <taxon>Podosporaceae</taxon>
        <taxon>Podospora</taxon>
    </lineage>
</organism>
<dbReference type="Gene3D" id="3.20.20.80">
    <property type="entry name" value="Glycosidases"/>
    <property type="match status" value="1"/>
</dbReference>
<dbReference type="Pfam" id="PF00704">
    <property type="entry name" value="Glyco_hydro_18"/>
    <property type="match status" value="1"/>
</dbReference>
<dbReference type="PANTHER" id="PTHR45708">
    <property type="entry name" value="ENDOCHITINASE"/>
    <property type="match status" value="1"/>
</dbReference>
<keyword evidence="1" id="KW-0147">Chitin-binding</keyword>
<dbReference type="InterPro" id="IPR001223">
    <property type="entry name" value="Glyco_hydro18_cat"/>
</dbReference>
<evidence type="ECO:0000256" key="3">
    <source>
        <dbReference type="ARBA" id="ARBA00023295"/>
    </source>
</evidence>